<reference evidence="1 2" key="1">
    <citation type="journal article" date="2021" name="Front. Genet.">
        <title>Chromosome-Level Genome Assembly Reveals Significant Gene Expansion in the Toll and IMD Signaling Pathways of Dendrolimus kikuchii.</title>
        <authorList>
            <person name="Zhou J."/>
            <person name="Wu P."/>
            <person name="Xiong Z."/>
            <person name="Liu N."/>
            <person name="Zhao N."/>
            <person name="Ji M."/>
            <person name="Qiu Y."/>
            <person name="Yang B."/>
        </authorList>
    </citation>
    <scope>NUCLEOTIDE SEQUENCE [LARGE SCALE GENOMIC DNA]</scope>
    <source>
        <strain evidence="1">Ann1</strain>
    </source>
</reference>
<proteinExistence type="predicted"/>
<comment type="caution">
    <text evidence="1">The sequence shown here is derived from an EMBL/GenBank/DDBJ whole genome shotgun (WGS) entry which is preliminary data.</text>
</comment>
<name>A0ACC1CGC7_9NEOP</name>
<protein>
    <submittedName>
        <fullName evidence="1">Uncharacterized protein</fullName>
    </submittedName>
</protein>
<accession>A0ACC1CGC7</accession>
<evidence type="ECO:0000313" key="1">
    <source>
        <dbReference type="EMBL" id="KAJ0170560.1"/>
    </source>
</evidence>
<dbReference type="EMBL" id="CM034413">
    <property type="protein sequence ID" value="KAJ0170560.1"/>
    <property type="molecule type" value="Genomic_DNA"/>
</dbReference>
<dbReference type="Proteomes" id="UP000824533">
    <property type="component" value="Linkage Group LG27"/>
</dbReference>
<evidence type="ECO:0000313" key="2">
    <source>
        <dbReference type="Proteomes" id="UP000824533"/>
    </source>
</evidence>
<gene>
    <name evidence="1" type="ORF">K1T71_013931</name>
</gene>
<organism evidence="1 2">
    <name type="scientific">Dendrolimus kikuchii</name>
    <dbReference type="NCBI Taxonomy" id="765133"/>
    <lineage>
        <taxon>Eukaryota</taxon>
        <taxon>Metazoa</taxon>
        <taxon>Ecdysozoa</taxon>
        <taxon>Arthropoda</taxon>
        <taxon>Hexapoda</taxon>
        <taxon>Insecta</taxon>
        <taxon>Pterygota</taxon>
        <taxon>Neoptera</taxon>
        <taxon>Endopterygota</taxon>
        <taxon>Lepidoptera</taxon>
        <taxon>Glossata</taxon>
        <taxon>Ditrysia</taxon>
        <taxon>Bombycoidea</taxon>
        <taxon>Lasiocampidae</taxon>
        <taxon>Dendrolimus</taxon>
    </lineage>
</organism>
<sequence length="932" mass="105906">MVRKSVSKERKGDTRLLYKKSNNTICTQSRTCSGASQYYTRSAILQIKKNLSEATEQYIDGDKIKRDFSIETDICILRRYYKSKRLKMSNQGGSAKSKYSTVIDTELDEMEEFKPDSSACGDSRHTVTNNITPKADLATLMLENLKGLLNNWIHKHLLDSKNNKDKINTVLDSMLHRIDLNVAGETNSQSTYILNRDQKSCQVKNKKLETSSVMCQYCKHKSRPLIINTSSTAVYKGFSSHSVPFSIKKIRLVSTLSIPRNIHRIRKINSLRIQKIGRKKIALTIDRSSKLLKSSSFDLLAISTKSLTKRCATYDLRHPYRKASTAYYPKPIHKNTNNSKIESQIINGDNLEDMPSLFKSIYAGDPANVTSTEKIIIKSANDTFTITENFLRNKIQKIPEENSRCTMVDNRVSYRINSISQKDQSEPLVNMNFKNKSFEAPKASLNKFKENYSTSIKINKKSNRNRSNKYDKRPHIRGNQNKNFSIQYNKMNSKQTEDKQLLKSFQNVLKYFSDYGNNKNIKFDININFFPLQDGIDKCTNVSSKILSNNVKLTPTVTSLQHIINIPEGFEENLKENNESLEDVPEITIIPSLDNVNQSKCTFNNESSMSIITSRDTAENKKTLGLSDLELVKEISELKSVIKDLAIAAEKFVAERSKEDENFLVKTENTKNRSIYNNSSKAVQFSSHFQALVQCGIKLSKEPKKDANDYYNRLMKKSNSYNVIDSESILKVTDMTVINETNNQKNKEEGLSCSLPKSRSLFELTNGKKSKIATFYCEKCAPKPDYIYDCKVSTYNTPCCTLNDVSEESKCLNNPSKCEKNSSPCLCTDSSTLAKKDSEKCSKCKDSIIDQLPDKDSNVCRNKAGLGFGEGFLYCLLLWIPVIIILCLFYSYVLHDIIRPGPALTKLREGDGNNLRCKNNDTLELKLSDLGF</sequence>
<keyword evidence="2" id="KW-1185">Reference proteome</keyword>